<dbReference type="PANTHER" id="PTHR10920">
    <property type="entry name" value="RIBOSOMAL RNA METHYLTRANSFERASE"/>
    <property type="match status" value="1"/>
</dbReference>
<evidence type="ECO:0000256" key="5">
    <source>
        <dbReference type="ARBA" id="ARBA00022691"/>
    </source>
</evidence>
<dbReference type="Gene3D" id="3.40.50.150">
    <property type="entry name" value="Vaccinia Virus protein VP39"/>
    <property type="match status" value="1"/>
</dbReference>
<feature type="active site" description="Proton acceptor" evidence="7">
    <location>
        <position position="266"/>
    </location>
</feature>
<name>G0WFU5_NAUDC</name>
<dbReference type="OMA" id="WSQVAVN"/>
<keyword evidence="10" id="KW-1185">Reference proteome</keyword>
<comment type="similarity">
    <text evidence="1">Belongs to the class I-like SAM-binding methyltransferase superfamily. RNA methyltransferase RlmE family.</text>
</comment>
<organism evidence="9 10">
    <name type="scientific">Naumovozyma dairenensis (strain ATCC 10597 / BCRC 20456 / CBS 421 / NBRC 0211 / NRRL Y-12639)</name>
    <name type="common">Saccharomyces dairenensis</name>
    <dbReference type="NCBI Taxonomy" id="1071378"/>
    <lineage>
        <taxon>Eukaryota</taxon>
        <taxon>Fungi</taxon>
        <taxon>Dikarya</taxon>
        <taxon>Ascomycota</taxon>
        <taxon>Saccharomycotina</taxon>
        <taxon>Saccharomycetes</taxon>
        <taxon>Saccharomycetales</taxon>
        <taxon>Saccharomycetaceae</taxon>
        <taxon>Naumovozyma</taxon>
    </lineage>
</organism>
<dbReference type="KEGG" id="ndi:NDAI_0I00870"/>
<dbReference type="HAMAP" id="MF_01547">
    <property type="entry name" value="RNA_methyltr_E"/>
    <property type="match status" value="1"/>
</dbReference>
<evidence type="ECO:0000256" key="2">
    <source>
        <dbReference type="ARBA" id="ARBA00022552"/>
    </source>
</evidence>
<dbReference type="InterPro" id="IPR050082">
    <property type="entry name" value="RNA_methyltr_RlmE"/>
</dbReference>
<evidence type="ECO:0000256" key="6">
    <source>
        <dbReference type="ARBA" id="ARBA00041184"/>
    </source>
</evidence>
<dbReference type="InterPro" id="IPR015507">
    <property type="entry name" value="rRNA-MeTfrase_E"/>
</dbReference>
<evidence type="ECO:0000256" key="3">
    <source>
        <dbReference type="ARBA" id="ARBA00022603"/>
    </source>
</evidence>
<evidence type="ECO:0000313" key="9">
    <source>
        <dbReference type="EMBL" id="CCD26656.1"/>
    </source>
</evidence>
<dbReference type="eggNOG" id="KOG4589">
    <property type="taxonomic scope" value="Eukaryota"/>
</dbReference>
<dbReference type="GeneID" id="11494000"/>
<keyword evidence="5 7" id="KW-0949">S-adenosyl-L-methionine</keyword>
<proteinExistence type="inferred from homology"/>
<dbReference type="Pfam" id="PF01728">
    <property type="entry name" value="FtsJ"/>
    <property type="match status" value="1"/>
</dbReference>
<dbReference type="PIRSF" id="PIRSF005461">
    <property type="entry name" value="23S_rRNA_mtase"/>
    <property type="match status" value="1"/>
</dbReference>
<evidence type="ECO:0000313" key="10">
    <source>
        <dbReference type="Proteomes" id="UP000000689"/>
    </source>
</evidence>
<dbReference type="PANTHER" id="PTHR10920:SF18">
    <property type="entry name" value="RRNA METHYLTRANSFERASE 2, MITOCHONDRIAL"/>
    <property type="match status" value="1"/>
</dbReference>
<keyword evidence="2" id="KW-0698">rRNA processing</keyword>
<dbReference type="Proteomes" id="UP000000689">
    <property type="component" value="Chromosome 9"/>
</dbReference>
<dbReference type="STRING" id="1071378.G0WFU5"/>
<evidence type="ECO:0000256" key="4">
    <source>
        <dbReference type="ARBA" id="ARBA00022679"/>
    </source>
</evidence>
<accession>G0WFU5</accession>
<dbReference type="InterPro" id="IPR029063">
    <property type="entry name" value="SAM-dependent_MTases_sf"/>
</dbReference>
<dbReference type="GO" id="GO:0005739">
    <property type="term" value="C:mitochondrion"/>
    <property type="evidence" value="ECO:0007669"/>
    <property type="project" value="TreeGrafter"/>
</dbReference>
<dbReference type="HOGENOM" id="CLU_009422_2_0_1"/>
<sequence length="321" mass="37185">MSFIIHNNILPSHLGKTFVNDFSRLKQVIISRHNSNSQSRWLERQWNDHYTREAKLQNLKSRAAFKLIEIDDKFHLFNKSKTQSILDLGFAPGAWSQVIKSRSSPDSMILGVDILPCTPPHGVSAIQANILSRKTHELIRLFYSKHFKLNTIDKLHKNHGYFQHMLEEELIRLKETETYKEVFSSDDNSKIIKSPIDIILSDMYAPWPQDFNSKFSMNNITNNAYIRMANTSGLTVRDHAHSIDLCDAALITAIDLLKPKGNFVCKLFTGNEDKLFEKRVRKVFQDCYRFKPKSSRNESKEVYIIGLNKNEAIDKFDVFTT</sequence>
<evidence type="ECO:0000256" key="1">
    <source>
        <dbReference type="ARBA" id="ARBA00009258"/>
    </source>
</evidence>
<evidence type="ECO:0000256" key="7">
    <source>
        <dbReference type="PIRSR" id="PIRSR005461-1"/>
    </source>
</evidence>
<dbReference type="RefSeq" id="XP_003671899.1">
    <property type="nucleotide sequence ID" value="XM_003671851.1"/>
</dbReference>
<protein>
    <recommendedName>
        <fullName evidence="6">rRNA methyltransferase 2, mitochondrial</fullName>
    </recommendedName>
</protein>
<evidence type="ECO:0000259" key="8">
    <source>
        <dbReference type="Pfam" id="PF01728"/>
    </source>
</evidence>
<dbReference type="SUPFAM" id="SSF53335">
    <property type="entry name" value="S-adenosyl-L-methionine-dependent methyltransferases"/>
    <property type="match status" value="1"/>
</dbReference>
<reference evidence="9 10" key="1">
    <citation type="journal article" date="2011" name="Proc. Natl. Acad. Sci. U.S.A.">
        <title>Evolutionary erosion of yeast sex chromosomes by mating-type switching accidents.</title>
        <authorList>
            <person name="Gordon J.L."/>
            <person name="Armisen D."/>
            <person name="Proux-Wera E."/>
            <person name="Oheigeartaigh S.S."/>
            <person name="Byrne K.P."/>
            <person name="Wolfe K.H."/>
        </authorList>
    </citation>
    <scope>NUCLEOTIDE SEQUENCE [LARGE SCALE GENOMIC DNA]</scope>
    <source>
        <strain evidence="10">ATCC 10597 / BCRC 20456 / CBS 421 / NBRC 0211 / NRRL Y-12639</strain>
    </source>
</reference>
<dbReference type="EMBL" id="HE580275">
    <property type="protein sequence ID" value="CCD26656.1"/>
    <property type="molecule type" value="Genomic_DNA"/>
</dbReference>
<dbReference type="InterPro" id="IPR002877">
    <property type="entry name" value="RNA_MeTrfase_FtsJ_dom"/>
</dbReference>
<keyword evidence="4" id="KW-0808">Transferase</keyword>
<dbReference type="OrthoDB" id="20105at2759"/>
<dbReference type="GO" id="GO:0008650">
    <property type="term" value="F:rRNA (uridine-2'-O-)-methyltransferase activity"/>
    <property type="evidence" value="ECO:0007669"/>
    <property type="project" value="TreeGrafter"/>
</dbReference>
<keyword evidence="3" id="KW-0489">Methyltransferase</keyword>
<feature type="domain" description="Ribosomal RNA methyltransferase FtsJ" evidence="8">
    <location>
        <begin position="60"/>
        <end position="309"/>
    </location>
</feature>
<gene>
    <name evidence="9" type="primary">NDAI0I00870</name>
    <name evidence="9" type="ordered locus">NDAI_0I00870</name>
</gene>
<dbReference type="AlphaFoldDB" id="G0WFU5"/>